<evidence type="ECO:0000313" key="10">
    <source>
        <dbReference type="EMBL" id="PUZ51628.1"/>
    </source>
</evidence>
<organism evidence="10 11">
    <name type="scientific">Panicum hallii var. hallii</name>
    <dbReference type="NCBI Taxonomy" id="1504633"/>
    <lineage>
        <taxon>Eukaryota</taxon>
        <taxon>Viridiplantae</taxon>
        <taxon>Streptophyta</taxon>
        <taxon>Embryophyta</taxon>
        <taxon>Tracheophyta</taxon>
        <taxon>Spermatophyta</taxon>
        <taxon>Magnoliopsida</taxon>
        <taxon>Liliopsida</taxon>
        <taxon>Poales</taxon>
        <taxon>Poaceae</taxon>
        <taxon>PACMAD clade</taxon>
        <taxon>Panicoideae</taxon>
        <taxon>Panicodae</taxon>
        <taxon>Paniceae</taxon>
        <taxon>Panicinae</taxon>
        <taxon>Panicum</taxon>
        <taxon>Panicum sect. Panicum</taxon>
    </lineage>
</organism>
<evidence type="ECO:0000256" key="5">
    <source>
        <dbReference type="ARBA" id="ARBA00022692"/>
    </source>
</evidence>
<dbReference type="InterPro" id="IPR007657">
    <property type="entry name" value="Glycosyltransferase_61"/>
</dbReference>
<evidence type="ECO:0000256" key="4">
    <source>
        <dbReference type="ARBA" id="ARBA00022679"/>
    </source>
</evidence>
<comment type="subcellular location">
    <subcellularLocation>
        <location evidence="1">Golgi apparatus membrane</location>
        <topology evidence="1">Single-pass type II membrane protein</topology>
    </subcellularLocation>
</comment>
<evidence type="ECO:0000256" key="8">
    <source>
        <dbReference type="ARBA" id="ARBA00023180"/>
    </source>
</evidence>
<dbReference type="Pfam" id="PF04577">
    <property type="entry name" value="Glyco_transf_61"/>
    <property type="match status" value="1"/>
</dbReference>
<dbReference type="GO" id="GO:0016763">
    <property type="term" value="F:pentosyltransferase activity"/>
    <property type="evidence" value="ECO:0007669"/>
    <property type="project" value="UniProtKB-ARBA"/>
</dbReference>
<name>A0A2T7D7T0_9POAL</name>
<evidence type="ECO:0000259" key="9">
    <source>
        <dbReference type="Pfam" id="PF04577"/>
    </source>
</evidence>
<keyword evidence="7" id="KW-0472">Membrane</keyword>
<dbReference type="GO" id="GO:0000139">
    <property type="term" value="C:Golgi membrane"/>
    <property type="evidence" value="ECO:0007669"/>
    <property type="project" value="UniProtKB-SubCell"/>
</dbReference>
<gene>
    <name evidence="10" type="ORF">GQ55_6G203500</name>
</gene>
<evidence type="ECO:0000256" key="1">
    <source>
        <dbReference type="ARBA" id="ARBA00004323"/>
    </source>
</evidence>
<keyword evidence="3" id="KW-0328">Glycosyltransferase</keyword>
<keyword evidence="6" id="KW-1133">Transmembrane helix</keyword>
<evidence type="ECO:0000256" key="6">
    <source>
        <dbReference type="ARBA" id="ARBA00022989"/>
    </source>
</evidence>
<dbReference type="Proteomes" id="UP000244336">
    <property type="component" value="Chromosome 6"/>
</dbReference>
<dbReference type="OrthoDB" id="529273at2759"/>
<dbReference type="AlphaFoldDB" id="A0A2T7D7T0"/>
<keyword evidence="4" id="KW-0808">Transferase</keyword>
<reference evidence="10 11" key="1">
    <citation type="submission" date="2018-04" db="EMBL/GenBank/DDBJ databases">
        <title>WGS assembly of Panicum hallii var. hallii HAL2.</title>
        <authorList>
            <person name="Lovell J."/>
            <person name="Jenkins J."/>
            <person name="Lowry D."/>
            <person name="Mamidi S."/>
            <person name="Sreedasyam A."/>
            <person name="Weng X."/>
            <person name="Barry K."/>
            <person name="Bonette J."/>
            <person name="Campitelli B."/>
            <person name="Daum C."/>
            <person name="Gordon S."/>
            <person name="Gould B."/>
            <person name="Lipzen A."/>
            <person name="MacQueen A."/>
            <person name="Palacio-Mejia J."/>
            <person name="Plott C."/>
            <person name="Shakirov E."/>
            <person name="Shu S."/>
            <person name="Yoshinaga Y."/>
            <person name="Zane M."/>
            <person name="Rokhsar D."/>
            <person name="Grimwood J."/>
            <person name="Schmutz J."/>
            <person name="Juenger T."/>
        </authorList>
    </citation>
    <scope>NUCLEOTIDE SEQUENCE [LARGE SCALE GENOMIC DNA]</scope>
    <source>
        <strain evidence="11">cv. HAL2</strain>
    </source>
</reference>
<dbReference type="PANTHER" id="PTHR20961:SF38">
    <property type="entry name" value="PROTEIN O-LINKED-MANNOSE BETA-1,4-N-ACETYLGLUCOSAMINYLTRANSFERASE 2"/>
    <property type="match status" value="1"/>
</dbReference>
<accession>A0A2T7D7T0</accession>
<evidence type="ECO:0000256" key="2">
    <source>
        <dbReference type="ARBA" id="ARBA00004881"/>
    </source>
</evidence>
<dbReference type="EMBL" id="CM009754">
    <property type="protein sequence ID" value="PUZ51628.1"/>
    <property type="molecule type" value="Genomic_DNA"/>
</dbReference>
<dbReference type="STRING" id="1504633.A0A2T7D7T0"/>
<dbReference type="PANTHER" id="PTHR20961">
    <property type="entry name" value="GLYCOSYLTRANSFERASE"/>
    <property type="match status" value="1"/>
</dbReference>
<comment type="pathway">
    <text evidence="2">Glycan metabolism.</text>
</comment>
<proteinExistence type="predicted"/>
<dbReference type="Gramene" id="PUZ51628">
    <property type="protein sequence ID" value="PUZ51628"/>
    <property type="gene ID" value="GQ55_6G203500"/>
</dbReference>
<evidence type="ECO:0000256" key="7">
    <source>
        <dbReference type="ARBA" id="ARBA00023136"/>
    </source>
</evidence>
<evidence type="ECO:0000256" key="3">
    <source>
        <dbReference type="ARBA" id="ARBA00022676"/>
    </source>
</evidence>
<evidence type="ECO:0000313" key="11">
    <source>
        <dbReference type="Proteomes" id="UP000244336"/>
    </source>
</evidence>
<keyword evidence="5" id="KW-0812">Transmembrane</keyword>
<protein>
    <recommendedName>
        <fullName evidence="9">Glycosyltransferase 61 catalytic domain-containing protein</fullName>
    </recommendedName>
</protein>
<keyword evidence="8" id="KW-0325">Glycoprotein</keyword>
<keyword evidence="11" id="KW-1185">Reference proteome</keyword>
<sequence>MAKKNGATTNLRLHRRRRRRLKTVLCLVLGPFLLAAFLCLHLRTLGLFSPAAGCADQTAATDDLVRRLRSLATFRPLRDPRRGLVNNKIKSNTTEPEGEARHLALPSAASAGRVLCVRAPPGVDATRARVARRAAPRRGAPAGTRVRVRVALRLRQPLVRPHVAHPVRVVARAGRVPGGAGEVGAVPARRGEDADGRLADAAGRGGHGRRDGRGDAFLDRAGPVCFEEAVLFRRQMQGLSKERLRGAFDLMRCKARARCGVVDVTPGAGNGTRGGAAGPPAVRVTLLLRRGPRAFKDEAAVRRVFEKECARVAGCVVTTAHTDNLTFCDQVRLLSATDVLITPHGAQVTNLLFMYRNSSVMEFYPLGWRQRAGGGQFVYRWMADGAGMRHEGSCWDPYGEPCPGSPDILSCYKSRQIGHDEAYFAEWAARVFAVAKERKMGGARGAPPVERLREAAACKCT</sequence>
<dbReference type="InterPro" id="IPR049625">
    <property type="entry name" value="Glyco_transf_61_cat"/>
</dbReference>
<feature type="domain" description="Glycosyltransferase 61 catalytic" evidence="9">
    <location>
        <begin position="242"/>
        <end position="361"/>
    </location>
</feature>